<evidence type="ECO:0000256" key="2">
    <source>
        <dbReference type="ARBA" id="ARBA00022448"/>
    </source>
</evidence>
<dbReference type="HAMAP" id="MF_00115">
    <property type="entry name" value="MscL"/>
    <property type="match status" value="1"/>
</dbReference>
<dbReference type="PRINTS" id="PR01264">
    <property type="entry name" value="MECHCHANNEL"/>
</dbReference>
<evidence type="ECO:0000313" key="11">
    <source>
        <dbReference type="Proteomes" id="UP000013782"/>
    </source>
</evidence>
<keyword evidence="5 9" id="KW-1133">Transmembrane helix</keyword>
<proteinExistence type="inferred from homology"/>
<dbReference type="eggNOG" id="COG1970">
    <property type="taxonomic scope" value="Bacteria"/>
</dbReference>
<dbReference type="NCBIfam" id="TIGR00220">
    <property type="entry name" value="mscL"/>
    <property type="match status" value="1"/>
</dbReference>
<evidence type="ECO:0000256" key="3">
    <source>
        <dbReference type="ARBA" id="ARBA00022475"/>
    </source>
</evidence>
<dbReference type="RefSeq" id="WP_010756311.1">
    <property type="nucleotide sequence ID" value="NZ_ASWD01000002.1"/>
</dbReference>
<feature type="transmembrane region" description="Helical" evidence="9">
    <location>
        <begin position="73"/>
        <end position="96"/>
    </location>
</feature>
<dbReference type="SUPFAM" id="SSF81330">
    <property type="entry name" value="Gated mechanosensitive channel"/>
    <property type="match status" value="1"/>
</dbReference>
<dbReference type="Proteomes" id="UP000013782">
    <property type="component" value="Unassembled WGS sequence"/>
</dbReference>
<comment type="caution">
    <text evidence="10">The sequence shown here is derived from an EMBL/GenBank/DDBJ whole genome shotgun (WGS) entry which is preliminary data.</text>
</comment>
<dbReference type="InterPro" id="IPR037673">
    <property type="entry name" value="MSC/AndL"/>
</dbReference>
<keyword evidence="11" id="KW-1185">Reference proteome</keyword>
<protein>
    <recommendedName>
        <fullName evidence="9">Large-conductance mechanosensitive channel</fullName>
    </recommendedName>
</protein>
<comment type="similarity">
    <text evidence="9">Belongs to the MscL family.</text>
</comment>
<comment type="subunit">
    <text evidence="9">Homopentamer.</text>
</comment>
<comment type="function">
    <text evidence="9">Channel that opens in response to stretch forces in the membrane lipid bilayer. May participate in the regulation of osmotic pressure changes within the cell.</text>
</comment>
<name>R2T4Z4_9ENTE</name>
<reference evidence="10 11" key="1">
    <citation type="submission" date="2013-02" db="EMBL/GenBank/DDBJ databases">
        <title>The Genome Sequence of Enterococcus pallens BAA-351.</title>
        <authorList>
            <consortium name="The Broad Institute Genome Sequencing Platform"/>
            <consortium name="The Broad Institute Genome Sequencing Center for Infectious Disease"/>
            <person name="Earl A.M."/>
            <person name="Gilmore M.S."/>
            <person name="Lebreton F."/>
            <person name="Walker B."/>
            <person name="Young S.K."/>
            <person name="Zeng Q."/>
            <person name="Gargeya S."/>
            <person name="Fitzgerald M."/>
            <person name="Haas B."/>
            <person name="Abouelleil A."/>
            <person name="Alvarado L."/>
            <person name="Arachchi H.M."/>
            <person name="Berlin A.M."/>
            <person name="Chapman S.B."/>
            <person name="Dewar J."/>
            <person name="Goldberg J."/>
            <person name="Griggs A."/>
            <person name="Gujja S."/>
            <person name="Hansen M."/>
            <person name="Howarth C."/>
            <person name="Imamovic A."/>
            <person name="Larimer J."/>
            <person name="McCowan C."/>
            <person name="Murphy C."/>
            <person name="Neiman D."/>
            <person name="Pearson M."/>
            <person name="Priest M."/>
            <person name="Roberts A."/>
            <person name="Saif S."/>
            <person name="Shea T."/>
            <person name="Sisk P."/>
            <person name="Sykes S."/>
            <person name="Wortman J."/>
            <person name="Nusbaum C."/>
            <person name="Birren B."/>
        </authorList>
    </citation>
    <scope>NUCLEOTIDE SEQUENCE [LARGE SCALE GENOMIC DNA]</scope>
    <source>
        <strain evidence="10 11">ATCC BAA-351</strain>
    </source>
</reference>
<keyword evidence="2 9" id="KW-0813">Transport</keyword>
<dbReference type="InterPro" id="IPR001185">
    <property type="entry name" value="MS_channel"/>
</dbReference>
<evidence type="ECO:0000256" key="5">
    <source>
        <dbReference type="ARBA" id="ARBA00022989"/>
    </source>
</evidence>
<dbReference type="Pfam" id="PF01741">
    <property type="entry name" value="MscL"/>
    <property type="match status" value="1"/>
</dbReference>
<evidence type="ECO:0000256" key="7">
    <source>
        <dbReference type="ARBA" id="ARBA00023136"/>
    </source>
</evidence>
<feature type="transmembrane region" description="Helical" evidence="9">
    <location>
        <begin position="12"/>
        <end position="31"/>
    </location>
</feature>
<dbReference type="HOGENOM" id="CLU_095787_1_1_9"/>
<dbReference type="InterPro" id="IPR036019">
    <property type="entry name" value="MscL_channel"/>
</dbReference>
<accession>R2T4Z4</accession>
<evidence type="ECO:0000256" key="4">
    <source>
        <dbReference type="ARBA" id="ARBA00022692"/>
    </source>
</evidence>
<dbReference type="EMBL" id="AJAQ01000011">
    <property type="protein sequence ID" value="EOH95319.1"/>
    <property type="molecule type" value="Genomic_DNA"/>
</dbReference>
<evidence type="ECO:0000256" key="8">
    <source>
        <dbReference type="ARBA" id="ARBA00023303"/>
    </source>
</evidence>
<dbReference type="GO" id="GO:0008381">
    <property type="term" value="F:mechanosensitive monoatomic ion channel activity"/>
    <property type="evidence" value="ECO:0007669"/>
    <property type="project" value="UniProtKB-UniRule"/>
</dbReference>
<dbReference type="PANTHER" id="PTHR30266:SF2">
    <property type="entry name" value="LARGE-CONDUCTANCE MECHANOSENSITIVE CHANNEL"/>
    <property type="match status" value="1"/>
</dbReference>
<keyword evidence="6 9" id="KW-0406">Ion transport</keyword>
<organism evidence="10 11">
    <name type="scientific">Enterococcus pallens ATCC BAA-351</name>
    <dbReference type="NCBI Taxonomy" id="1158607"/>
    <lineage>
        <taxon>Bacteria</taxon>
        <taxon>Bacillati</taxon>
        <taxon>Bacillota</taxon>
        <taxon>Bacilli</taxon>
        <taxon>Lactobacillales</taxon>
        <taxon>Enterococcaceae</taxon>
        <taxon>Enterococcus</taxon>
    </lineage>
</organism>
<evidence type="ECO:0000256" key="6">
    <source>
        <dbReference type="ARBA" id="ARBA00023065"/>
    </source>
</evidence>
<evidence type="ECO:0000313" key="10">
    <source>
        <dbReference type="EMBL" id="EOH95319.1"/>
    </source>
</evidence>
<dbReference type="GO" id="GO:0005886">
    <property type="term" value="C:plasma membrane"/>
    <property type="evidence" value="ECO:0007669"/>
    <property type="project" value="UniProtKB-SubCell"/>
</dbReference>
<keyword evidence="8 9" id="KW-0407">Ion channel</keyword>
<dbReference type="OrthoDB" id="9810350at2"/>
<dbReference type="STRING" id="160454.RV10_GL000487"/>
<keyword evidence="4 9" id="KW-0812">Transmembrane</keyword>
<comment type="subcellular location">
    <subcellularLocation>
        <location evidence="9">Cell membrane</location>
        <topology evidence="9">Multi-pass membrane protein</topology>
    </subcellularLocation>
    <subcellularLocation>
        <location evidence="1">Membrane</location>
        <topology evidence="1">Multi-pass membrane protein</topology>
    </subcellularLocation>
</comment>
<dbReference type="PANTHER" id="PTHR30266">
    <property type="entry name" value="MECHANOSENSITIVE CHANNEL MSCL"/>
    <property type="match status" value="1"/>
</dbReference>
<gene>
    <name evidence="9" type="primary">mscL</name>
    <name evidence="10" type="ORF">UAU_01281</name>
</gene>
<dbReference type="PATRIC" id="fig|1158607.3.peg.1263"/>
<dbReference type="Gene3D" id="1.10.1200.120">
    <property type="entry name" value="Large-conductance mechanosensitive channel, MscL, domain 1"/>
    <property type="match status" value="1"/>
</dbReference>
<keyword evidence="7 9" id="KW-0472">Membrane</keyword>
<dbReference type="AlphaFoldDB" id="R2T4Z4"/>
<sequence length="148" mass="16106">MFKEFKEFLMRGSVLDLAVGVVIGSAFTAIVNKVVEGLITPLVGLVVSLFTRGQNLEDAVSVLDWSPVKGVTFAFGDVVSAIITFLITGFVLFLIVKAANRAKNLGTKEEAEEEVAAPTAEDYLADIRDMLAEQKHLQENSTDKDKLE</sequence>
<evidence type="ECO:0000256" key="1">
    <source>
        <dbReference type="ARBA" id="ARBA00004141"/>
    </source>
</evidence>
<evidence type="ECO:0000256" key="9">
    <source>
        <dbReference type="HAMAP-Rule" id="MF_00115"/>
    </source>
</evidence>
<keyword evidence="3 9" id="KW-1003">Cell membrane</keyword>